<evidence type="ECO:0000313" key="8">
    <source>
        <dbReference type="Proteomes" id="UP001214638"/>
    </source>
</evidence>
<dbReference type="KEGG" id="bdw:94336687"/>
<dbReference type="GO" id="GO:0006298">
    <property type="term" value="P:mismatch repair"/>
    <property type="evidence" value="ECO:0007669"/>
    <property type="project" value="InterPro"/>
</dbReference>
<comment type="subcellular location">
    <subcellularLocation>
        <location evidence="1">Nucleus</location>
    </subcellularLocation>
</comment>
<evidence type="ECO:0000259" key="6">
    <source>
        <dbReference type="SMART" id="SM01340"/>
    </source>
</evidence>
<dbReference type="AlphaFoldDB" id="A0AAD9PJH0"/>
<feature type="domain" description="DNA mismatch repair protein S5" evidence="6">
    <location>
        <begin position="250"/>
        <end position="371"/>
    </location>
</feature>
<dbReference type="InterPro" id="IPR014721">
    <property type="entry name" value="Ribsml_uS5_D2-typ_fold_subgr"/>
</dbReference>
<dbReference type="InterPro" id="IPR036890">
    <property type="entry name" value="HATPase_C_sf"/>
</dbReference>
<dbReference type="InterPro" id="IPR020568">
    <property type="entry name" value="Ribosomal_Su5_D2-typ_SF"/>
</dbReference>
<comment type="similarity">
    <text evidence="2">Belongs to the DNA mismatch repair MutL/HexB family.</text>
</comment>
<keyword evidence="4" id="KW-0234">DNA repair</keyword>
<dbReference type="PANTHER" id="PTHR10073">
    <property type="entry name" value="DNA MISMATCH REPAIR PROTEIN MLH, PMS, MUTL"/>
    <property type="match status" value="1"/>
</dbReference>
<evidence type="ECO:0000256" key="3">
    <source>
        <dbReference type="ARBA" id="ARBA00022763"/>
    </source>
</evidence>
<keyword evidence="8" id="KW-1185">Reference proteome</keyword>
<keyword evidence="5" id="KW-0539">Nucleus</keyword>
<accession>A0AAD9PJH0</accession>
<dbReference type="SUPFAM" id="SSF55874">
    <property type="entry name" value="ATPase domain of HSP90 chaperone/DNA topoisomerase II/histidine kinase"/>
    <property type="match status" value="1"/>
</dbReference>
<comment type="caution">
    <text evidence="7">The sequence shown here is derived from an EMBL/GenBank/DDBJ whole genome shotgun (WGS) entry which is preliminary data.</text>
</comment>
<dbReference type="GO" id="GO:0140664">
    <property type="term" value="F:ATP-dependent DNA damage sensor activity"/>
    <property type="evidence" value="ECO:0007669"/>
    <property type="project" value="InterPro"/>
</dbReference>
<dbReference type="InterPro" id="IPR013507">
    <property type="entry name" value="DNA_mismatch_S5_2-like"/>
</dbReference>
<dbReference type="SMART" id="SM01340">
    <property type="entry name" value="DNA_mis_repair"/>
    <property type="match status" value="1"/>
</dbReference>
<dbReference type="Proteomes" id="UP001214638">
    <property type="component" value="Unassembled WGS sequence"/>
</dbReference>
<protein>
    <submittedName>
        <fullName evidence="7">Bifunctional DNA mismatch repair protein MutL-Mlh-Pms/DNA mismatch repair protein Mlh1</fullName>
    </submittedName>
</protein>
<organism evidence="7 8">
    <name type="scientific">Babesia duncani</name>
    <dbReference type="NCBI Taxonomy" id="323732"/>
    <lineage>
        <taxon>Eukaryota</taxon>
        <taxon>Sar</taxon>
        <taxon>Alveolata</taxon>
        <taxon>Apicomplexa</taxon>
        <taxon>Aconoidasida</taxon>
        <taxon>Piroplasmida</taxon>
        <taxon>Babesiidae</taxon>
        <taxon>Babesia</taxon>
    </lineage>
</organism>
<name>A0AAD9PJH0_9APIC</name>
<dbReference type="Gene3D" id="3.30.565.10">
    <property type="entry name" value="Histidine kinase-like ATPase, C-terminal domain"/>
    <property type="match status" value="1"/>
</dbReference>
<dbReference type="PROSITE" id="PS00058">
    <property type="entry name" value="DNA_MISMATCH_REPAIR_1"/>
    <property type="match status" value="1"/>
</dbReference>
<dbReference type="PANTHER" id="PTHR10073:SF12">
    <property type="entry name" value="DNA MISMATCH REPAIR PROTEIN MLH1"/>
    <property type="match status" value="1"/>
</dbReference>
<proteinExistence type="inferred from homology"/>
<dbReference type="InterPro" id="IPR032189">
    <property type="entry name" value="Mlh1_C"/>
</dbReference>
<evidence type="ECO:0000313" key="7">
    <source>
        <dbReference type="EMBL" id="KAK2195795.1"/>
    </source>
</evidence>
<dbReference type="RefSeq" id="XP_067802638.1">
    <property type="nucleotide sequence ID" value="XM_067947416.1"/>
</dbReference>
<evidence type="ECO:0000256" key="5">
    <source>
        <dbReference type="ARBA" id="ARBA00023242"/>
    </source>
</evidence>
<evidence type="ECO:0000256" key="4">
    <source>
        <dbReference type="ARBA" id="ARBA00023204"/>
    </source>
</evidence>
<dbReference type="NCBIfam" id="TIGR00585">
    <property type="entry name" value="mutl"/>
    <property type="match status" value="1"/>
</dbReference>
<dbReference type="InterPro" id="IPR038973">
    <property type="entry name" value="MutL/Mlh/Pms-like"/>
</dbReference>
<dbReference type="Pfam" id="PF01119">
    <property type="entry name" value="DNA_mis_repair"/>
    <property type="match status" value="1"/>
</dbReference>
<dbReference type="GO" id="GO:0005524">
    <property type="term" value="F:ATP binding"/>
    <property type="evidence" value="ECO:0007669"/>
    <property type="project" value="InterPro"/>
</dbReference>
<dbReference type="Pfam" id="PF13589">
    <property type="entry name" value="HATPase_c_3"/>
    <property type="match status" value="1"/>
</dbReference>
<evidence type="ECO:0000256" key="1">
    <source>
        <dbReference type="ARBA" id="ARBA00004123"/>
    </source>
</evidence>
<dbReference type="GO" id="GO:0032389">
    <property type="term" value="C:MutLalpha complex"/>
    <property type="evidence" value="ECO:0007669"/>
    <property type="project" value="TreeGrafter"/>
</dbReference>
<sequence>MESDGIIRKLPQEAIAKIAAGEVVVRPSYVIKELVENSIDAGSTEIRIVLHPNPLDFGEVNDNGCGVSPQDLHVICQRFTTSKNNGDIAGVQSYGFRGEALAALSQSSYVSISSRRACDSNRVEINYVNGAPLIDKIKNLEGPVGFTINYRKLFYCMQTRFKALSSSAGVEFGLCLSVVQKYALQFPNIKFSVEKSGSSSLVLSTSGLEDSLSNCDYDEEYFSNKIDLSEYKSSVTKYARMQLSKVLGVIREMHGGRLANSLYQFTSYKLQDDLQYSAKGLFSHPLVPTRMHEIVIFINNRLVKHRSLQKSIDSVYSDSLPKGQRRFVYISLFVPYNIIDANVHPTKERVTLVNEDYIVECILSDFRSALDGIKNVVEEKPVCTILSQDTVSDTVNRAVAPTVTGTTLHAEPIRIATATTNANVADNSNKVPVHKKVRIDYRQMDIERFVATHGETKKTDNQSKPKLEKIKEYSYMETMGSEIDLSGAWSSQLVSSLIADVTKGDPDNAKPILCSVLVGALDKRLVLLQHETDLILVDIPKVSQEFGIKNRIHETNSTSGNMDSNPSEMEMNRKLYPDDSMTLASKIDSFCKTRDNMQLASNSAEKLMNDFPVQVLERLFSFVISDSMIHAMPQVLSNYFPGIEYLSQLMLAIYSIQDRDLKQLTSKIARLVAKFYTLPPYNNSIDPSQFNTRVLLPAIQRFPDLILEPRYGTCKENYI</sequence>
<evidence type="ECO:0000256" key="2">
    <source>
        <dbReference type="ARBA" id="ARBA00006082"/>
    </source>
</evidence>
<dbReference type="SUPFAM" id="SSF54211">
    <property type="entry name" value="Ribosomal protein S5 domain 2-like"/>
    <property type="match status" value="1"/>
</dbReference>
<dbReference type="GeneID" id="94336687"/>
<keyword evidence="3" id="KW-0227">DNA damage</keyword>
<dbReference type="GO" id="GO:0016887">
    <property type="term" value="F:ATP hydrolysis activity"/>
    <property type="evidence" value="ECO:0007669"/>
    <property type="project" value="InterPro"/>
</dbReference>
<dbReference type="InterPro" id="IPR002099">
    <property type="entry name" value="MutL/Mlh/PMS"/>
</dbReference>
<gene>
    <name evidence="7" type="ORF">BdWA1_002389</name>
</gene>
<reference evidence="7" key="1">
    <citation type="journal article" date="2023" name="Nat. Microbiol.">
        <title>Babesia duncani multi-omics identifies virulence factors and drug targets.</title>
        <authorList>
            <person name="Singh P."/>
            <person name="Lonardi S."/>
            <person name="Liang Q."/>
            <person name="Vydyam P."/>
            <person name="Khabirova E."/>
            <person name="Fang T."/>
            <person name="Gihaz S."/>
            <person name="Thekkiniath J."/>
            <person name="Munshi M."/>
            <person name="Abel S."/>
            <person name="Ciampossin L."/>
            <person name="Batugedara G."/>
            <person name="Gupta M."/>
            <person name="Lu X.M."/>
            <person name="Lenz T."/>
            <person name="Chakravarty S."/>
            <person name="Cornillot E."/>
            <person name="Hu Y."/>
            <person name="Ma W."/>
            <person name="Gonzalez L.M."/>
            <person name="Sanchez S."/>
            <person name="Estrada K."/>
            <person name="Sanchez-Flores A."/>
            <person name="Montero E."/>
            <person name="Harb O.S."/>
            <person name="Le Roch K.G."/>
            <person name="Mamoun C.B."/>
        </authorList>
    </citation>
    <scope>NUCLEOTIDE SEQUENCE</scope>
    <source>
        <strain evidence="7">WA1</strain>
    </source>
</reference>
<dbReference type="GO" id="GO:0030983">
    <property type="term" value="F:mismatched DNA binding"/>
    <property type="evidence" value="ECO:0007669"/>
    <property type="project" value="InterPro"/>
</dbReference>
<dbReference type="EMBL" id="JALLKP010000003">
    <property type="protein sequence ID" value="KAK2195795.1"/>
    <property type="molecule type" value="Genomic_DNA"/>
</dbReference>
<dbReference type="Pfam" id="PF16413">
    <property type="entry name" value="Mlh1_C"/>
    <property type="match status" value="1"/>
</dbReference>
<dbReference type="InterPro" id="IPR014762">
    <property type="entry name" value="DNA_mismatch_repair_CS"/>
</dbReference>
<dbReference type="Gene3D" id="3.30.230.10">
    <property type="match status" value="1"/>
</dbReference>